<comment type="caution">
    <text evidence="1">The sequence shown here is derived from an EMBL/GenBank/DDBJ whole genome shotgun (WGS) entry which is preliminary data.</text>
</comment>
<accession>A0A9X0WEU1</accession>
<organism evidence="1 2">
    <name type="scientific">Lamprobacter modestohalophilus</name>
    <dbReference type="NCBI Taxonomy" id="1064514"/>
    <lineage>
        <taxon>Bacteria</taxon>
        <taxon>Pseudomonadati</taxon>
        <taxon>Pseudomonadota</taxon>
        <taxon>Gammaproteobacteria</taxon>
        <taxon>Chromatiales</taxon>
        <taxon>Chromatiaceae</taxon>
        <taxon>Lamprobacter</taxon>
    </lineage>
</organism>
<name>A0A9X0WEU1_9GAMM</name>
<evidence type="ECO:0000313" key="2">
    <source>
        <dbReference type="Proteomes" id="UP001138768"/>
    </source>
</evidence>
<evidence type="ECO:0000313" key="1">
    <source>
        <dbReference type="EMBL" id="MBK1621890.1"/>
    </source>
</evidence>
<dbReference type="AlphaFoldDB" id="A0A9X0WEU1"/>
<dbReference type="EMBL" id="NRRY01000167">
    <property type="protein sequence ID" value="MBK1621890.1"/>
    <property type="molecule type" value="Genomic_DNA"/>
</dbReference>
<sequence>MFKLGDVVLLEQFRDALHDLSPRSDAEIKGDVLTRLVQLVLRWIVSDQPLEHLERLIALIDQVADRDTALQSLESLLRYDVQGTQRVDEDDI</sequence>
<reference evidence="1 2" key="1">
    <citation type="journal article" date="2020" name="Microorganisms">
        <title>Osmotic Adaptation and Compatible Solute Biosynthesis of Phototrophic Bacteria as Revealed from Genome Analyses.</title>
        <authorList>
            <person name="Imhoff J.F."/>
            <person name="Rahn T."/>
            <person name="Kunzel S."/>
            <person name="Keller A."/>
            <person name="Neulinger S.C."/>
        </authorList>
    </citation>
    <scope>NUCLEOTIDE SEQUENCE [LARGE SCALE GENOMIC DNA]</scope>
    <source>
        <strain evidence="1 2">DSM 25653</strain>
    </source>
</reference>
<gene>
    <name evidence="1" type="ORF">CKO42_26685</name>
</gene>
<proteinExistence type="predicted"/>
<dbReference type="Proteomes" id="UP001138768">
    <property type="component" value="Unassembled WGS sequence"/>
</dbReference>
<keyword evidence="2" id="KW-1185">Reference proteome</keyword>
<protein>
    <submittedName>
        <fullName evidence="1">Uncharacterized protein</fullName>
    </submittedName>
</protein>